<dbReference type="GO" id="GO:0045145">
    <property type="term" value="F:single-stranded DNA 5'-3' DNA exonuclease activity"/>
    <property type="evidence" value="ECO:0007669"/>
    <property type="project" value="InterPro"/>
</dbReference>
<keyword evidence="5" id="KW-0540">Nuclease</keyword>
<dbReference type="PANTHER" id="PTHR14464">
    <property type="entry name" value="EXONUCLEASE V"/>
    <property type="match status" value="1"/>
</dbReference>
<dbReference type="Pfam" id="PF09810">
    <property type="entry name" value="Exo5"/>
    <property type="match status" value="1"/>
</dbReference>
<reference evidence="8" key="1">
    <citation type="submission" date="2021-10" db="EMBL/GenBank/DDBJ databases">
        <authorList>
            <person name="Piombo E."/>
        </authorList>
    </citation>
    <scope>NUCLEOTIDE SEQUENCE</scope>
</reference>
<evidence type="ECO:0000256" key="2">
    <source>
        <dbReference type="ARBA" id="ARBA00009797"/>
    </source>
</evidence>
<dbReference type="GO" id="GO:0005739">
    <property type="term" value="C:mitochondrion"/>
    <property type="evidence" value="ECO:0007669"/>
    <property type="project" value="TreeGrafter"/>
</dbReference>
<dbReference type="GO" id="GO:0005634">
    <property type="term" value="C:nucleus"/>
    <property type="evidence" value="ECO:0007669"/>
    <property type="project" value="TreeGrafter"/>
</dbReference>
<evidence type="ECO:0000256" key="1">
    <source>
        <dbReference type="ARBA" id="ARBA00001966"/>
    </source>
</evidence>
<comment type="subunit">
    <text evidence="3">Monomer.</text>
</comment>
<accession>A0A9N9V8U0</accession>
<evidence type="ECO:0000256" key="7">
    <source>
        <dbReference type="SAM" id="MobiDB-lite"/>
    </source>
</evidence>
<keyword evidence="4" id="KW-0408">Iron</keyword>
<dbReference type="EMBL" id="CABFNQ020000506">
    <property type="protein sequence ID" value="CAH0017320.1"/>
    <property type="molecule type" value="Genomic_DNA"/>
</dbReference>
<evidence type="ECO:0000313" key="9">
    <source>
        <dbReference type="Proteomes" id="UP000696573"/>
    </source>
</evidence>
<evidence type="ECO:0000256" key="4">
    <source>
        <dbReference type="ARBA" id="ARBA00022485"/>
    </source>
</evidence>
<protein>
    <recommendedName>
        <fullName evidence="10">Exonuclease V</fullName>
    </recommendedName>
</protein>
<evidence type="ECO:0000256" key="6">
    <source>
        <dbReference type="ARBA" id="ARBA00022839"/>
    </source>
</evidence>
<feature type="region of interest" description="Disordered" evidence="7">
    <location>
        <begin position="373"/>
        <end position="408"/>
    </location>
</feature>
<keyword evidence="4" id="KW-0411">Iron-sulfur</keyword>
<organism evidence="8 9">
    <name type="scientific">Clonostachys rhizophaga</name>
    <dbReference type="NCBI Taxonomy" id="160324"/>
    <lineage>
        <taxon>Eukaryota</taxon>
        <taxon>Fungi</taxon>
        <taxon>Dikarya</taxon>
        <taxon>Ascomycota</taxon>
        <taxon>Pezizomycotina</taxon>
        <taxon>Sordariomycetes</taxon>
        <taxon>Hypocreomycetidae</taxon>
        <taxon>Hypocreales</taxon>
        <taxon>Bionectriaceae</taxon>
        <taxon>Clonostachys</taxon>
    </lineage>
</organism>
<dbReference type="Proteomes" id="UP000696573">
    <property type="component" value="Unassembled WGS sequence"/>
</dbReference>
<keyword evidence="6" id="KW-0378">Hydrolase</keyword>
<comment type="cofactor">
    <cofactor evidence="1">
        <name>[4Fe-4S] cluster</name>
        <dbReference type="ChEBI" id="CHEBI:49883"/>
    </cofactor>
</comment>
<gene>
    <name evidence="8" type="ORF">CRHIZ90672A_00007015</name>
</gene>
<feature type="compositionally biased region" description="Low complexity" evidence="7">
    <location>
        <begin position="376"/>
        <end position="392"/>
    </location>
</feature>
<dbReference type="PANTHER" id="PTHR14464:SF4">
    <property type="entry name" value="EXONUCLEASE V"/>
    <property type="match status" value="1"/>
</dbReference>
<dbReference type="InterPro" id="IPR019190">
    <property type="entry name" value="EXOV"/>
</dbReference>
<evidence type="ECO:0000256" key="3">
    <source>
        <dbReference type="ARBA" id="ARBA00011245"/>
    </source>
</evidence>
<dbReference type="OrthoDB" id="354769at2759"/>
<keyword evidence="6" id="KW-0269">Exonuclease</keyword>
<dbReference type="AlphaFoldDB" id="A0A9N9V8U0"/>
<feature type="compositionally biased region" description="Basic and acidic residues" evidence="7">
    <location>
        <begin position="120"/>
        <end position="138"/>
    </location>
</feature>
<proteinExistence type="inferred from homology"/>
<dbReference type="GO" id="GO:0036297">
    <property type="term" value="P:interstrand cross-link repair"/>
    <property type="evidence" value="ECO:0007669"/>
    <property type="project" value="TreeGrafter"/>
</dbReference>
<comment type="similarity">
    <text evidence="2">Belongs to the EXO5 family.</text>
</comment>
<name>A0A9N9V8U0_9HYPO</name>
<keyword evidence="4" id="KW-0479">Metal-binding</keyword>
<evidence type="ECO:0000313" key="8">
    <source>
        <dbReference type="EMBL" id="CAH0017320.1"/>
    </source>
</evidence>
<evidence type="ECO:0000256" key="5">
    <source>
        <dbReference type="ARBA" id="ARBA00022722"/>
    </source>
</evidence>
<feature type="region of interest" description="Disordered" evidence="7">
    <location>
        <begin position="109"/>
        <end position="145"/>
    </location>
</feature>
<dbReference type="GO" id="GO:0051539">
    <property type="term" value="F:4 iron, 4 sulfur cluster binding"/>
    <property type="evidence" value="ECO:0007669"/>
    <property type="project" value="UniProtKB-KW"/>
</dbReference>
<keyword evidence="4" id="KW-0004">4Fe-4S</keyword>
<comment type="caution">
    <text evidence="8">The sequence shown here is derived from an EMBL/GenBank/DDBJ whole genome shotgun (WGS) entry which is preliminary data.</text>
</comment>
<evidence type="ECO:0008006" key="10">
    <source>
        <dbReference type="Google" id="ProtNLM"/>
    </source>
</evidence>
<keyword evidence="9" id="KW-1185">Reference proteome</keyword>
<sequence length="533" mass="59938">MIVATMANLASQDSDDFDYDFSLEDEQALIQLATSARSVGEQVPANAAAIHATDFTYSNCAPRAHNALEQQSYMAAHVEALPRTLPSPVSLDGDIQYPDLSRALRNINEEAPPAAVQTTDQDKAPRPLERGQELDDGRSPLQRFRSYPKKPLTVSDLTSGAWCELQYFYTLTRLPGGRRTRTAAMRQGSAMHQKLEDEVHTAVKIDIVTKEDAFGLRLWNFVQGLRTLRDMGLTRELEVWGMIDENLVNGIIDSVSYENPNEEFEEELSSQESQAAQLQTSIRDYFPQKSKTEHHRKVYLTDVKTRRSRKPVTRAVVKPAKVQLLLYHMFLCDMAAGKLDYLKVFRRYGLDPDDTFSDTFMAEIGGLHDEIFDDTPASSAGGAPNGSSQAAPTSSDITSSGEEDSRMASTPDLLKYNTLRDLIALVKDEIRLTFPEGADSIGQMLRVHYIHQESGEDIDVSDFPVSRVALEKYLSKYMEWWRGERPAEGVEIEEGFKCQTCEFGNDCSWRESLGQRILAQAEERKRARQANAR</sequence>